<name>M6VIH1_9LEPT</name>
<sequence length="61" mass="6815">MKKRKTFLLTVLILYGACISVRQQTLSSEIPEVSRSRNAKLLSAFFGLDNALPFQSLLRGS</sequence>
<dbReference type="EMBL" id="AKWD02000019">
    <property type="protein sequence ID" value="EMO54846.1"/>
    <property type="molecule type" value="Genomic_DNA"/>
</dbReference>
<dbReference type="AlphaFoldDB" id="M6VIH1"/>
<protein>
    <submittedName>
        <fullName evidence="1">Uncharacterized protein</fullName>
    </submittedName>
</protein>
<dbReference type="RefSeq" id="WP_002177140.1">
    <property type="nucleotide sequence ID" value="NZ_AKWD02000019.1"/>
</dbReference>
<organism evidence="1 2">
    <name type="scientific">Leptospira noguchii</name>
    <dbReference type="NCBI Taxonomy" id="28182"/>
    <lineage>
        <taxon>Bacteria</taxon>
        <taxon>Pseudomonadati</taxon>
        <taxon>Spirochaetota</taxon>
        <taxon>Spirochaetia</taxon>
        <taxon>Leptospirales</taxon>
        <taxon>Leptospiraceae</taxon>
        <taxon>Leptospira</taxon>
    </lineage>
</organism>
<proteinExistence type="predicted"/>
<dbReference type="Proteomes" id="UP000012112">
    <property type="component" value="Unassembled WGS sequence"/>
</dbReference>
<evidence type="ECO:0000313" key="1">
    <source>
        <dbReference type="EMBL" id="EMO54846.1"/>
    </source>
</evidence>
<reference evidence="1 2" key="1">
    <citation type="submission" date="2013-01" db="EMBL/GenBank/DDBJ databases">
        <authorList>
            <person name="Harkins D.M."/>
            <person name="Durkin A.S."/>
            <person name="Brinkac L.M."/>
            <person name="Haft D.H."/>
            <person name="Selengut J.D."/>
            <person name="Sanka R."/>
            <person name="DePew J."/>
            <person name="Purushe J."/>
            <person name="Matthias M.A."/>
            <person name="Vinetz J.M."/>
            <person name="Sutton G.G."/>
            <person name="Nierman W.C."/>
            <person name="Fouts D.E."/>
        </authorList>
    </citation>
    <scope>NUCLEOTIDE SEQUENCE [LARGE SCALE GENOMIC DNA]</scope>
    <source>
        <strain evidence="1 2">HAI1536</strain>
    </source>
</reference>
<evidence type="ECO:0000313" key="2">
    <source>
        <dbReference type="Proteomes" id="UP000012112"/>
    </source>
</evidence>
<accession>M6VIH1</accession>
<comment type="caution">
    <text evidence="1">The sequence shown here is derived from an EMBL/GenBank/DDBJ whole genome shotgun (WGS) entry which is preliminary data.</text>
</comment>
<gene>
    <name evidence="1" type="ORF">LEP1GSC172_3492</name>
</gene>